<dbReference type="GeneID" id="24797174"/>
<dbReference type="NCBIfam" id="TIGR01327">
    <property type="entry name" value="PGDH"/>
    <property type="match status" value="1"/>
</dbReference>
<dbReference type="Gene3D" id="3.30.1330.90">
    <property type="entry name" value="D-3-phosphoglycerate dehydrogenase, domain 3"/>
    <property type="match status" value="1"/>
</dbReference>
<dbReference type="InterPro" id="IPR045865">
    <property type="entry name" value="ACT-like_dom_sf"/>
</dbReference>
<dbReference type="SUPFAM" id="SSF51735">
    <property type="entry name" value="NAD(P)-binding Rossmann-fold domains"/>
    <property type="match status" value="1"/>
</dbReference>
<evidence type="ECO:0000313" key="12">
    <source>
        <dbReference type="EMBL" id="AIY89624.1"/>
    </source>
</evidence>
<dbReference type="Gene3D" id="3.40.50.720">
    <property type="entry name" value="NAD(P)-binding Rossmann-like Domain"/>
    <property type="match status" value="2"/>
</dbReference>
<organism evidence="12 13">
    <name type="scientific">Geoglobus acetivorans</name>
    <dbReference type="NCBI Taxonomy" id="565033"/>
    <lineage>
        <taxon>Archaea</taxon>
        <taxon>Methanobacteriati</taxon>
        <taxon>Methanobacteriota</taxon>
        <taxon>Archaeoglobi</taxon>
        <taxon>Archaeoglobales</taxon>
        <taxon>Archaeoglobaceae</taxon>
        <taxon>Geoglobus</taxon>
    </lineage>
</organism>
<dbReference type="Gene3D" id="3.30.70.260">
    <property type="match status" value="1"/>
</dbReference>
<evidence type="ECO:0000313" key="13">
    <source>
        <dbReference type="Proteomes" id="UP000030624"/>
    </source>
</evidence>
<dbReference type="InterPro" id="IPR029753">
    <property type="entry name" value="D-isomer_DH_CS"/>
</dbReference>
<dbReference type="InterPro" id="IPR029752">
    <property type="entry name" value="D-isomer_DH_CS1"/>
</dbReference>
<dbReference type="PROSITE" id="PS00671">
    <property type="entry name" value="D_2_HYDROXYACID_DH_3"/>
    <property type="match status" value="1"/>
</dbReference>
<evidence type="ECO:0000256" key="3">
    <source>
        <dbReference type="ARBA" id="ARBA00013143"/>
    </source>
</evidence>
<dbReference type="PROSITE" id="PS00065">
    <property type="entry name" value="D_2_HYDROXYACID_DH_1"/>
    <property type="match status" value="1"/>
</dbReference>
<dbReference type="PROSITE" id="PS00670">
    <property type="entry name" value="D_2_HYDROXYACID_DH_2"/>
    <property type="match status" value="1"/>
</dbReference>
<comment type="similarity">
    <text evidence="2 10">Belongs to the D-isomer specific 2-hydroxyacid dehydrogenase family.</text>
</comment>
<dbReference type="InterPro" id="IPR045626">
    <property type="entry name" value="PGDH_ASB_dom"/>
</dbReference>
<proteinExistence type="inferred from homology"/>
<dbReference type="PROSITE" id="PS51671">
    <property type="entry name" value="ACT"/>
    <property type="match status" value="1"/>
</dbReference>
<feature type="domain" description="ACT" evidence="11">
    <location>
        <begin position="454"/>
        <end position="528"/>
    </location>
</feature>
<dbReference type="PANTHER" id="PTHR42789">
    <property type="entry name" value="D-ISOMER SPECIFIC 2-HYDROXYACID DEHYDROGENASE FAMILY PROTEIN (AFU_ORTHOLOGUE AFUA_6G10090)"/>
    <property type="match status" value="1"/>
</dbReference>
<dbReference type="InterPro" id="IPR002912">
    <property type="entry name" value="ACT_dom"/>
</dbReference>
<keyword evidence="5 10" id="KW-0028">Amino-acid biosynthesis</keyword>
<dbReference type="SUPFAM" id="SSF52283">
    <property type="entry name" value="Formate/glycerate dehydrogenase catalytic domain-like"/>
    <property type="match status" value="1"/>
</dbReference>
<reference evidence="12 13" key="1">
    <citation type="journal article" date="2015" name="Appl. Environ. Microbiol.">
        <title>The Geoglobus acetivorans genome: Fe(III) reduction, acetate utilization, autotrophic growth, and degradation of aromatic compounds in a hyperthermophilic archaeon.</title>
        <authorList>
            <person name="Mardanov A.V."/>
            <person name="Slododkina G.B."/>
            <person name="Slobodkin A.I."/>
            <person name="Beletsky A.V."/>
            <person name="Gavrilov S.N."/>
            <person name="Kublanov I.V."/>
            <person name="Bonch-Osmolovskaya E.A."/>
            <person name="Skryabin K.G."/>
            <person name="Ravin N.V."/>
        </authorList>
    </citation>
    <scope>NUCLEOTIDE SEQUENCE [LARGE SCALE GENOMIC DNA]</scope>
    <source>
        <strain evidence="12 13">SBH6</strain>
    </source>
</reference>
<evidence type="ECO:0000256" key="5">
    <source>
        <dbReference type="ARBA" id="ARBA00022605"/>
    </source>
</evidence>
<dbReference type="EC" id="1.1.1.95" evidence="3 10"/>
<evidence type="ECO:0000256" key="2">
    <source>
        <dbReference type="ARBA" id="ARBA00005854"/>
    </source>
</evidence>
<dbReference type="Pfam" id="PF01842">
    <property type="entry name" value="ACT"/>
    <property type="match status" value="1"/>
</dbReference>
<name>A0A0A7GC76_GEOAI</name>
<evidence type="ECO:0000256" key="6">
    <source>
        <dbReference type="ARBA" id="ARBA00023002"/>
    </source>
</evidence>
<dbReference type="GO" id="GO:0006564">
    <property type="term" value="P:L-serine biosynthetic process"/>
    <property type="evidence" value="ECO:0007669"/>
    <property type="project" value="UniProtKB-UniRule"/>
</dbReference>
<evidence type="ECO:0000259" key="11">
    <source>
        <dbReference type="PROSITE" id="PS51671"/>
    </source>
</evidence>
<sequence length="528" mass="58166">MRVLIASNIDSHAIERMEKEGLEVDVMPGLDEEELERIIENYDALVVRSSPKVTARIIDKAKKLKIIGRAGVGVDNIDVNYATQKGIVVVNAPGGNTVSTAELTIGMILAAARKIPQADKSVKEGRWERKKFVGKELRGKTIGIIGLGRIGYEVAKRARAFEMNVIAYDPYISEARAREVGVRVVDLDELVRNADIITVHVPKTKETENLIDEDEFEKMKDGVIVINCARGGIINEKALINALKSGKIYAAALDVYETEPPDFDSELFGFDNVVTTPHIGASTKEAQEIVGMIIAEDIINMLHGYPVKNAVNLPSLSPEDFEFLMPYLKLAEKMGKIAAARLSGNFERVKITYRGKLAGKDTSYLSRAVLKGLLEYILGPNINLVSAPPIAKERGIEVEESKIEKTDSYESIIEMEVLGRNGSIYIAGTSFGRDDYRVIRIDKYKVDFVPEGHYIISLHEDKPGVIGRVGTLFGRNSINIAGMIVGRHGNKPGGIQLMLLLVDDPPSDEVLEEMEKLDGILDATYICL</sequence>
<evidence type="ECO:0000256" key="10">
    <source>
        <dbReference type="RuleBase" id="RU363003"/>
    </source>
</evidence>
<dbReference type="SUPFAM" id="SSF143548">
    <property type="entry name" value="Serine metabolism enzymes domain"/>
    <property type="match status" value="1"/>
</dbReference>
<keyword evidence="6 10" id="KW-0560">Oxidoreductase</keyword>
<dbReference type="InterPro" id="IPR029009">
    <property type="entry name" value="ASB_dom_sf"/>
</dbReference>
<dbReference type="CDD" id="cd12173">
    <property type="entry name" value="PGDH_4"/>
    <property type="match status" value="1"/>
</dbReference>
<keyword evidence="8 10" id="KW-0718">Serine biosynthesis</keyword>
<dbReference type="STRING" id="565033.GACE_0572"/>
<evidence type="ECO:0000256" key="9">
    <source>
        <dbReference type="ARBA" id="ARBA00048731"/>
    </source>
</evidence>
<protein>
    <recommendedName>
        <fullName evidence="4 10">D-3-phosphoglycerate dehydrogenase</fullName>
        <ecNumber evidence="3 10">1.1.1.95</ecNumber>
    </recommendedName>
</protein>
<dbReference type="GO" id="GO:0051287">
    <property type="term" value="F:NAD binding"/>
    <property type="evidence" value="ECO:0007669"/>
    <property type="project" value="UniProtKB-UniRule"/>
</dbReference>
<dbReference type="InterPro" id="IPR006140">
    <property type="entry name" value="D-isomer_DH_NAD-bd"/>
</dbReference>
<evidence type="ECO:0000256" key="1">
    <source>
        <dbReference type="ARBA" id="ARBA00005216"/>
    </source>
</evidence>
<dbReference type="HOGENOM" id="CLU_019796_8_1_2"/>
<dbReference type="AlphaFoldDB" id="A0A0A7GC76"/>
<evidence type="ECO:0000256" key="4">
    <source>
        <dbReference type="ARBA" id="ARBA00021582"/>
    </source>
</evidence>
<dbReference type="FunFam" id="3.30.1330.90:FF:000003">
    <property type="entry name" value="D-3-phosphoglycerate dehydrogenase"/>
    <property type="match status" value="1"/>
</dbReference>
<keyword evidence="7 10" id="KW-0520">NAD</keyword>
<dbReference type="FunFam" id="3.40.50.720:FF:000021">
    <property type="entry name" value="D-3-phosphoglycerate dehydrogenase"/>
    <property type="match status" value="1"/>
</dbReference>
<dbReference type="RefSeq" id="WP_048091006.1">
    <property type="nucleotide sequence ID" value="NZ_CP009552.1"/>
</dbReference>
<dbReference type="InterPro" id="IPR006139">
    <property type="entry name" value="D-isomer_2_OHA_DH_cat_dom"/>
</dbReference>
<dbReference type="InterPro" id="IPR036291">
    <property type="entry name" value="NAD(P)-bd_dom_sf"/>
</dbReference>
<dbReference type="Pfam" id="PF02826">
    <property type="entry name" value="2-Hacid_dh_C"/>
    <property type="match status" value="1"/>
</dbReference>
<dbReference type="UniPathway" id="UPA00135">
    <property type="reaction ID" value="UER00196"/>
</dbReference>
<dbReference type="InterPro" id="IPR050857">
    <property type="entry name" value="D-2-hydroxyacid_DH"/>
</dbReference>
<dbReference type="EMBL" id="CP009552">
    <property type="protein sequence ID" value="AIY89624.1"/>
    <property type="molecule type" value="Genomic_DNA"/>
</dbReference>
<evidence type="ECO:0000256" key="7">
    <source>
        <dbReference type="ARBA" id="ARBA00023027"/>
    </source>
</evidence>
<dbReference type="Pfam" id="PF00389">
    <property type="entry name" value="2-Hacid_dh"/>
    <property type="match status" value="1"/>
</dbReference>
<dbReference type="CDD" id="cd04902">
    <property type="entry name" value="ACT_3PGDH-xct"/>
    <property type="match status" value="1"/>
</dbReference>
<dbReference type="InterPro" id="IPR006236">
    <property type="entry name" value="PGDH"/>
</dbReference>
<dbReference type="Proteomes" id="UP000030624">
    <property type="component" value="Chromosome"/>
</dbReference>
<evidence type="ECO:0000256" key="8">
    <source>
        <dbReference type="ARBA" id="ARBA00023299"/>
    </source>
</evidence>
<dbReference type="SUPFAM" id="SSF55021">
    <property type="entry name" value="ACT-like"/>
    <property type="match status" value="1"/>
</dbReference>
<dbReference type="Pfam" id="PF19304">
    <property type="entry name" value="PGDH_inter"/>
    <property type="match status" value="1"/>
</dbReference>
<dbReference type="eggNOG" id="arCOG01754">
    <property type="taxonomic scope" value="Archaea"/>
</dbReference>
<accession>A0A0A7GC76</accession>
<dbReference type="GO" id="GO:0004617">
    <property type="term" value="F:phosphoglycerate dehydrogenase activity"/>
    <property type="evidence" value="ECO:0007669"/>
    <property type="project" value="UniProtKB-UniRule"/>
</dbReference>
<dbReference type="PANTHER" id="PTHR42789:SF1">
    <property type="entry name" value="D-ISOMER SPECIFIC 2-HYDROXYACID DEHYDROGENASE FAMILY PROTEIN (AFU_ORTHOLOGUE AFUA_6G10090)"/>
    <property type="match status" value="1"/>
</dbReference>
<gene>
    <name evidence="12" type="ORF">GACE_0572</name>
</gene>
<comment type="pathway">
    <text evidence="1 10">Amino-acid biosynthesis; L-serine biosynthesis; L-serine from 3-phospho-D-glycerate: step 1/3.</text>
</comment>
<comment type="catalytic activity">
    <reaction evidence="9 10">
        <text>(2R)-3-phosphoglycerate + NAD(+) = 3-phosphooxypyruvate + NADH + H(+)</text>
        <dbReference type="Rhea" id="RHEA:12641"/>
        <dbReference type="ChEBI" id="CHEBI:15378"/>
        <dbReference type="ChEBI" id="CHEBI:18110"/>
        <dbReference type="ChEBI" id="CHEBI:57540"/>
        <dbReference type="ChEBI" id="CHEBI:57945"/>
        <dbReference type="ChEBI" id="CHEBI:58272"/>
        <dbReference type="EC" id="1.1.1.95"/>
    </reaction>
</comment>
<dbReference type="KEGG" id="gac:GACE_0572"/>